<feature type="transmembrane region" description="Helical" evidence="8">
    <location>
        <begin position="149"/>
        <end position="173"/>
    </location>
</feature>
<evidence type="ECO:0000259" key="9">
    <source>
        <dbReference type="PROSITE" id="PS50850"/>
    </source>
</evidence>
<keyword evidence="4" id="KW-1003">Cell membrane</keyword>
<keyword evidence="3 8" id="KW-0813">Transport</keyword>
<organism evidence="10 11">
    <name type="scientific">Sphingobium subterraneum</name>
    <dbReference type="NCBI Taxonomy" id="627688"/>
    <lineage>
        <taxon>Bacteria</taxon>
        <taxon>Pseudomonadati</taxon>
        <taxon>Pseudomonadota</taxon>
        <taxon>Alphaproteobacteria</taxon>
        <taxon>Sphingomonadales</taxon>
        <taxon>Sphingomonadaceae</taxon>
        <taxon>Sphingobium</taxon>
    </lineage>
</organism>
<evidence type="ECO:0000256" key="1">
    <source>
        <dbReference type="ARBA" id="ARBA00004651"/>
    </source>
</evidence>
<comment type="caution">
    <text evidence="10">The sequence shown here is derived from an EMBL/GenBank/DDBJ whole genome shotgun (WGS) entry which is preliminary data.</text>
</comment>
<dbReference type="SUPFAM" id="SSF103473">
    <property type="entry name" value="MFS general substrate transporter"/>
    <property type="match status" value="1"/>
</dbReference>
<keyword evidence="8" id="KW-0997">Cell inner membrane</keyword>
<dbReference type="PROSITE" id="PS50850">
    <property type="entry name" value="MFS"/>
    <property type="match status" value="1"/>
</dbReference>
<evidence type="ECO:0000256" key="5">
    <source>
        <dbReference type="ARBA" id="ARBA00022692"/>
    </source>
</evidence>
<dbReference type="CDD" id="cd17320">
    <property type="entry name" value="MFS_MdfA_MDR_like"/>
    <property type="match status" value="1"/>
</dbReference>
<proteinExistence type="inferred from homology"/>
<dbReference type="GO" id="GO:1990961">
    <property type="term" value="P:xenobiotic detoxification by transmembrane export across the plasma membrane"/>
    <property type="evidence" value="ECO:0007669"/>
    <property type="project" value="InterPro"/>
</dbReference>
<dbReference type="Gene3D" id="1.20.1720.10">
    <property type="entry name" value="Multidrug resistance protein D"/>
    <property type="match status" value="1"/>
</dbReference>
<feature type="transmembrane region" description="Helical" evidence="8">
    <location>
        <begin position="358"/>
        <end position="379"/>
    </location>
</feature>
<feature type="transmembrane region" description="Helical" evidence="8">
    <location>
        <begin position="323"/>
        <end position="346"/>
    </location>
</feature>
<dbReference type="GO" id="GO:0042910">
    <property type="term" value="F:xenobiotic transmembrane transporter activity"/>
    <property type="evidence" value="ECO:0007669"/>
    <property type="project" value="InterPro"/>
</dbReference>
<gene>
    <name evidence="10" type="ORF">FHS92_001625</name>
</gene>
<dbReference type="Pfam" id="PF07690">
    <property type="entry name" value="MFS_1"/>
    <property type="match status" value="1"/>
</dbReference>
<dbReference type="NCBIfam" id="TIGR00710">
    <property type="entry name" value="efflux_Bcr_CflA"/>
    <property type="match status" value="1"/>
</dbReference>
<dbReference type="GO" id="GO:0005886">
    <property type="term" value="C:plasma membrane"/>
    <property type="evidence" value="ECO:0007669"/>
    <property type="project" value="UniProtKB-SubCell"/>
</dbReference>
<evidence type="ECO:0000256" key="2">
    <source>
        <dbReference type="ARBA" id="ARBA00006236"/>
    </source>
</evidence>
<dbReference type="RefSeq" id="WP_246351869.1">
    <property type="nucleotide sequence ID" value="NZ_JACIJP010000002.1"/>
</dbReference>
<name>A0A841J2Z0_9SPHN</name>
<evidence type="ECO:0000313" key="10">
    <source>
        <dbReference type="EMBL" id="MBB6123896.1"/>
    </source>
</evidence>
<feature type="transmembrane region" description="Helical" evidence="8">
    <location>
        <begin position="63"/>
        <end position="79"/>
    </location>
</feature>
<keyword evidence="7 8" id="KW-0472">Membrane</keyword>
<dbReference type="InterPro" id="IPR004812">
    <property type="entry name" value="Efflux_drug-R_Bcr/CmlA"/>
</dbReference>
<keyword evidence="6 8" id="KW-1133">Transmembrane helix</keyword>
<evidence type="ECO:0000256" key="6">
    <source>
        <dbReference type="ARBA" id="ARBA00022989"/>
    </source>
</evidence>
<feature type="transmembrane region" description="Helical" evidence="8">
    <location>
        <begin position="179"/>
        <end position="199"/>
    </location>
</feature>
<dbReference type="EMBL" id="JACIJP010000002">
    <property type="protein sequence ID" value="MBB6123896.1"/>
    <property type="molecule type" value="Genomic_DNA"/>
</dbReference>
<evidence type="ECO:0000313" key="11">
    <source>
        <dbReference type="Proteomes" id="UP000552700"/>
    </source>
</evidence>
<comment type="subcellular location">
    <subcellularLocation>
        <location evidence="8">Cell inner membrane</location>
        <topology evidence="8">Multi-pass membrane protein</topology>
    </subcellularLocation>
    <subcellularLocation>
        <location evidence="1">Cell membrane</location>
        <topology evidence="1">Multi-pass membrane protein</topology>
    </subcellularLocation>
</comment>
<dbReference type="PANTHER" id="PTHR43124">
    <property type="entry name" value="PURINE EFFLUX PUMP PBUE"/>
    <property type="match status" value="1"/>
</dbReference>
<reference evidence="10 11" key="1">
    <citation type="submission" date="2020-08" db="EMBL/GenBank/DDBJ databases">
        <title>Genomic Encyclopedia of Type Strains, Phase IV (KMG-IV): sequencing the most valuable type-strain genomes for metagenomic binning, comparative biology and taxonomic classification.</title>
        <authorList>
            <person name="Goeker M."/>
        </authorList>
    </citation>
    <scope>NUCLEOTIDE SEQUENCE [LARGE SCALE GENOMIC DNA]</scope>
    <source>
        <strain evidence="10 11">DSM 102255</strain>
    </source>
</reference>
<dbReference type="PANTHER" id="PTHR43124:SF3">
    <property type="entry name" value="CHLORAMPHENICOL EFFLUX PUMP RV0191"/>
    <property type="match status" value="1"/>
</dbReference>
<keyword evidence="11" id="KW-1185">Reference proteome</keyword>
<dbReference type="AlphaFoldDB" id="A0A841J2Z0"/>
<protein>
    <recommendedName>
        <fullName evidence="8">Bcr/CflA family efflux transporter</fullName>
    </recommendedName>
</protein>
<feature type="transmembrane region" description="Helical" evidence="8">
    <location>
        <begin position="91"/>
        <end position="110"/>
    </location>
</feature>
<accession>A0A841J2Z0</accession>
<dbReference type="InterPro" id="IPR020846">
    <property type="entry name" value="MFS_dom"/>
</dbReference>
<feature type="transmembrane region" description="Helical" evidence="8">
    <location>
        <begin position="266"/>
        <end position="286"/>
    </location>
</feature>
<sequence length="428" mass="46194">MHDKMPSLSLSSLPAHARVRFAEFVALMASIMGINALSIDPMLPALPSIGADLGVLVANDRQLVISVFFIGIAVGSLIYGPLSDRFGRKAVMLGALSMMLVSTLVCALAPSFTVLLIGRACAGFCAAACRVIAVSTVRDCFRGDQMAKVMSLIFIIFMVVPILAPSFGQLILLFAEWRWIFGALVVLNAGLIVWIIARLPETLAPENRSNIRPADLWVTFLRIVTNRSSMGYMTASGVVMGGLVGFITSVQQIFYDIFHAPDVFPLAFAGMAVWMAVGSFFNSRLVERLGARRLSQSALIIMILFAMVHSVFALMHWETLPSFIVFQAMTMLCFAFAGSNFSSIALEPFAQGAGLASSIQASLTTLISTVLGSIVGQAFNGTTLPLALGFMVFGLCSLIIVWWAERGRLFTRPGLHGLRCDNPAPPPR</sequence>
<evidence type="ECO:0000256" key="3">
    <source>
        <dbReference type="ARBA" id="ARBA00022448"/>
    </source>
</evidence>
<evidence type="ECO:0000256" key="7">
    <source>
        <dbReference type="ARBA" id="ARBA00023136"/>
    </source>
</evidence>
<keyword evidence="5 8" id="KW-0812">Transmembrane</keyword>
<comment type="similarity">
    <text evidence="2 8">Belongs to the major facilitator superfamily. Bcr/CmlA family.</text>
</comment>
<evidence type="ECO:0000256" key="4">
    <source>
        <dbReference type="ARBA" id="ARBA00022475"/>
    </source>
</evidence>
<evidence type="ECO:0000256" key="8">
    <source>
        <dbReference type="RuleBase" id="RU365088"/>
    </source>
</evidence>
<feature type="transmembrane region" description="Helical" evidence="8">
    <location>
        <begin position="298"/>
        <end position="317"/>
    </location>
</feature>
<feature type="transmembrane region" description="Helical" evidence="8">
    <location>
        <begin position="385"/>
        <end position="404"/>
    </location>
</feature>
<feature type="transmembrane region" description="Helical" evidence="8">
    <location>
        <begin position="232"/>
        <end position="254"/>
    </location>
</feature>
<dbReference type="InterPro" id="IPR050189">
    <property type="entry name" value="MFS_Efflux_Transporters"/>
</dbReference>
<feature type="transmembrane region" description="Helical" evidence="8">
    <location>
        <begin position="116"/>
        <end position="137"/>
    </location>
</feature>
<dbReference type="InterPro" id="IPR011701">
    <property type="entry name" value="MFS"/>
</dbReference>
<dbReference type="Proteomes" id="UP000552700">
    <property type="component" value="Unassembled WGS sequence"/>
</dbReference>
<feature type="domain" description="Major facilitator superfamily (MFS) profile" evidence="9">
    <location>
        <begin position="21"/>
        <end position="406"/>
    </location>
</feature>
<dbReference type="InterPro" id="IPR036259">
    <property type="entry name" value="MFS_trans_sf"/>
</dbReference>
<feature type="transmembrane region" description="Helical" evidence="8">
    <location>
        <begin position="21"/>
        <end position="43"/>
    </location>
</feature>